<dbReference type="GO" id="GO:0005516">
    <property type="term" value="F:calmodulin binding"/>
    <property type="evidence" value="ECO:0007669"/>
    <property type="project" value="UniProtKB-KW"/>
</dbReference>
<dbReference type="InterPro" id="IPR008989">
    <property type="entry name" value="Myosin_S1_N"/>
</dbReference>
<evidence type="ECO:0000256" key="5">
    <source>
        <dbReference type="ARBA" id="ARBA00022860"/>
    </source>
</evidence>
<organism evidence="13">
    <name type="scientific">Magallana gigas</name>
    <name type="common">Pacific oyster</name>
    <name type="synonym">Crassostrea gigas</name>
    <dbReference type="NCBI Taxonomy" id="29159"/>
    <lineage>
        <taxon>Eukaryota</taxon>
        <taxon>Metazoa</taxon>
        <taxon>Spiralia</taxon>
        <taxon>Lophotrochozoa</taxon>
        <taxon>Mollusca</taxon>
        <taxon>Bivalvia</taxon>
        <taxon>Autobranchia</taxon>
        <taxon>Pteriomorphia</taxon>
        <taxon>Ostreida</taxon>
        <taxon>Ostreoidea</taxon>
        <taxon>Ostreidae</taxon>
        <taxon>Magallana</taxon>
    </lineage>
</organism>
<dbReference type="SMART" id="SM00242">
    <property type="entry name" value="MYSc"/>
    <property type="match status" value="1"/>
</dbReference>
<reference evidence="13" key="1">
    <citation type="journal article" date="2012" name="Nature">
        <title>The oyster genome reveals stress adaptation and complexity of shell formation.</title>
        <authorList>
            <person name="Zhang G."/>
            <person name="Fang X."/>
            <person name="Guo X."/>
            <person name="Li L."/>
            <person name="Luo R."/>
            <person name="Xu F."/>
            <person name="Yang P."/>
            <person name="Zhang L."/>
            <person name="Wang X."/>
            <person name="Qi H."/>
            <person name="Xiong Z."/>
            <person name="Que H."/>
            <person name="Xie Y."/>
            <person name="Holland P.W."/>
            <person name="Paps J."/>
            <person name="Zhu Y."/>
            <person name="Wu F."/>
            <person name="Chen Y."/>
            <person name="Wang J."/>
            <person name="Peng C."/>
            <person name="Meng J."/>
            <person name="Yang L."/>
            <person name="Liu J."/>
            <person name="Wen B."/>
            <person name="Zhang N."/>
            <person name="Huang Z."/>
            <person name="Zhu Q."/>
            <person name="Feng Y."/>
            <person name="Mount A."/>
            <person name="Hedgecock D."/>
            <person name="Xu Z."/>
            <person name="Liu Y."/>
            <person name="Domazet-Loso T."/>
            <person name="Du Y."/>
            <person name="Sun X."/>
            <person name="Zhang S."/>
            <person name="Liu B."/>
            <person name="Cheng P."/>
            <person name="Jiang X."/>
            <person name="Li J."/>
            <person name="Fan D."/>
            <person name="Wang W."/>
            <person name="Fu W."/>
            <person name="Wang T."/>
            <person name="Wang B."/>
            <person name="Zhang J."/>
            <person name="Peng Z."/>
            <person name="Li Y."/>
            <person name="Li N."/>
            <person name="Wang J."/>
            <person name="Chen M."/>
            <person name="He Y."/>
            <person name="Tan F."/>
            <person name="Song X."/>
            <person name="Zheng Q."/>
            <person name="Huang R."/>
            <person name="Yang H."/>
            <person name="Du X."/>
            <person name="Chen L."/>
            <person name="Yang M."/>
            <person name="Gaffney P.M."/>
            <person name="Wang S."/>
            <person name="Luo L."/>
            <person name="She Z."/>
            <person name="Ming Y."/>
            <person name="Huang W."/>
            <person name="Zhang S."/>
            <person name="Huang B."/>
            <person name="Zhang Y."/>
            <person name="Qu T."/>
            <person name="Ni P."/>
            <person name="Miao G."/>
            <person name="Wang J."/>
            <person name="Wang Q."/>
            <person name="Steinberg C.E."/>
            <person name="Wang H."/>
            <person name="Li N."/>
            <person name="Qian L."/>
            <person name="Zhang G."/>
            <person name="Li Y."/>
            <person name="Yang H."/>
            <person name="Liu X."/>
            <person name="Wang J."/>
            <person name="Yin Y."/>
            <person name="Wang J."/>
        </authorList>
    </citation>
    <scope>NUCLEOTIDE SEQUENCE [LARGE SCALE GENOMIC DNA]</scope>
    <source>
        <strain evidence="13">05x7-T-G4-1.051#20</strain>
    </source>
</reference>
<dbReference type="FunFam" id="1.20.5.4820:FF:000002">
    <property type="entry name" value="Myosin heavy chain 10"/>
    <property type="match status" value="1"/>
</dbReference>
<dbReference type="GO" id="GO:0016020">
    <property type="term" value="C:membrane"/>
    <property type="evidence" value="ECO:0007669"/>
    <property type="project" value="TreeGrafter"/>
</dbReference>
<dbReference type="PANTHER" id="PTHR13140">
    <property type="entry name" value="MYOSIN"/>
    <property type="match status" value="1"/>
</dbReference>
<dbReference type="SMART" id="SM00015">
    <property type="entry name" value="IQ"/>
    <property type="match status" value="1"/>
</dbReference>
<evidence type="ECO:0000256" key="2">
    <source>
        <dbReference type="ARBA" id="ARBA00022433"/>
    </source>
</evidence>
<feature type="region of interest" description="Actin-binding" evidence="12">
    <location>
        <begin position="731"/>
        <end position="753"/>
    </location>
</feature>
<dbReference type="Pfam" id="PF01576">
    <property type="entry name" value="Myosin_tail_1"/>
    <property type="match status" value="1"/>
</dbReference>
<dbReference type="Gene3D" id="1.20.5.4820">
    <property type="match status" value="1"/>
</dbReference>
<dbReference type="SUPFAM" id="SSF52540">
    <property type="entry name" value="P-loop containing nucleoside triphosphate hydrolases"/>
    <property type="match status" value="3"/>
</dbReference>
<evidence type="ECO:0000256" key="1">
    <source>
        <dbReference type="ARBA" id="ARBA00008314"/>
    </source>
</evidence>
<evidence type="ECO:0000256" key="3">
    <source>
        <dbReference type="ARBA" id="ARBA00022741"/>
    </source>
</evidence>
<dbReference type="Gene3D" id="2.30.30.360">
    <property type="entry name" value="Myosin S1 fragment, N-terminal"/>
    <property type="match status" value="1"/>
</dbReference>
<evidence type="ECO:0000256" key="7">
    <source>
        <dbReference type="ARBA" id="ARBA00023123"/>
    </source>
</evidence>
<dbReference type="Pfam" id="PF00612">
    <property type="entry name" value="IQ"/>
    <property type="match status" value="1"/>
</dbReference>
<comment type="similarity">
    <text evidence="1 12">Belongs to the TRAFAC class myosin-kinesin ATPase superfamily. Myosin family.</text>
</comment>
<dbReference type="GO" id="GO:0005524">
    <property type="term" value="F:ATP binding"/>
    <property type="evidence" value="ECO:0007669"/>
    <property type="project" value="UniProtKB-UniRule"/>
</dbReference>
<dbReference type="FunFam" id="2.30.30.360:FF:000001">
    <property type="entry name" value="Myosin heavy chain"/>
    <property type="match status" value="1"/>
</dbReference>
<dbReference type="Pfam" id="PF02736">
    <property type="entry name" value="Myosin_N"/>
    <property type="match status" value="1"/>
</dbReference>
<dbReference type="Pfam" id="PF00063">
    <property type="entry name" value="Myosin_head"/>
    <property type="match status" value="2"/>
</dbReference>
<keyword evidence="3 12" id="KW-0547">Nucleotide-binding</keyword>
<keyword evidence="10 12" id="KW-0009">Actin-binding</keyword>
<proteinExistence type="inferred from homology"/>
<dbReference type="GO" id="GO:0032982">
    <property type="term" value="C:myosin filament"/>
    <property type="evidence" value="ECO:0007669"/>
    <property type="project" value="UniProtKB-KW"/>
</dbReference>
<dbReference type="Gene3D" id="1.20.120.720">
    <property type="entry name" value="Myosin VI head, motor domain, U50 subdomain"/>
    <property type="match status" value="1"/>
</dbReference>
<dbReference type="FunFam" id="1.20.120.720:FF:000001">
    <property type="entry name" value="Myosin heavy chain, muscle"/>
    <property type="match status" value="1"/>
</dbReference>
<dbReference type="InterPro" id="IPR027417">
    <property type="entry name" value="P-loop_NTPase"/>
</dbReference>
<dbReference type="InterPro" id="IPR002928">
    <property type="entry name" value="Myosin_tail"/>
</dbReference>
<keyword evidence="2" id="KW-0787">Thick filament</keyword>
<dbReference type="HOGENOM" id="CLU_000192_7_2_1"/>
<name>K1QRU8_MAGGI</name>
<dbReference type="EMBL" id="JH816450">
    <property type="protein sequence ID" value="EKC39652.1"/>
    <property type="molecule type" value="Genomic_DNA"/>
</dbReference>
<dbReference type="GO" id="GO:0005737">
    <property type="term" value="C:cytoplasm"/>
    <property type="evidence" value="ECO:0007669"/>
    <property type="project" value="TreeGrafter"/>
</dbReference>
<dbReference type="GO" id="GO:0016459">
    <property type="term" value="C:myosin complex"/>
    <property type="evidence" value="ECO:0007669"/>
    <property type="project" value="UniProtKB-KW"/>
</dbReference>
<gene>
    <name evidence="13" type="ORF">CGI_10025109</name>
</gene>
<feature type="binding site" evidence="12">
    <location>
        <begin position="180"/>
        <end position="187"/>
    </location>
    <ligand>
        <name>ATP</name>
        <dbReference type="ChEBI" id="CHEBI:30616"/>
    </ligand>
</feature>
<dbReference type="Gene3D" id="1.20.5.340">
    <property type="match status" value="2"/>
</dbReference>
<dbReference type="PROSITE" id="PS51456">
    <property type="entry name" value="MYOSIN_MOTOR"/>
    <property type="match status" value="1"/>
</dbReference>
<dbReference type="PRINTS" id="PR00193">
    <property type="entry name" value="MYOSINHEAVY"/>
</dbReference>
<dbReference type="InterPro" id="IPR036961">
    <property type="entry name" value="Kinesin_motor_dom_sf"/>
</dbReference>
<sequence>MSNVGPFDPQDPDFQYLAVDRKKMLKEQTQPFDGKKMCWVPDEKEGFVGAEIQSSKGDEITVKTIEKQENRTVKKDDIQQMNPPKFEKIEDMANMTYLNEASVLHNLRSRYYLGMIYTYSGLFCVAINPYRRLPIYTESIIAKYRGKRRMEMPPHLFSIADNAYQFMVQDRENQSMLITGESGAGKTESTKKVIQYFARVAANIYRESQKRGHDGGPGESGAGKTENTKKVIQYFAHVAASLQKKSGDVEEKKDTKKATTLEDQIVQANPVLEAYGNAKTTRNNNSSRFGNLEDQIIQANPVLEAFGNAKTVRNNNSSRFGKFIRIHFGPTGKIAGADIETYLLEKSRVTFQQPAERDYHIFYQLLSGGLKDIKERLLCECDPALFSFINQGALTVEGIDDVEEMRITDEAFDILGFTQEEKNSMYKCTGAILHMGEMKFKQRPREEQAEADGTAEAERVAFLLGVNAGDLLKALLKPKIKVGTEVVTQGRNKDQVVYSVGALAKSIYDRMFKWLVMRVNKTLDTKAKRNYYIGVLDIAGFEIFDFNSFEQLCINYTNERLQQFFNHHMFILEQEEYKKEGIQWEFIDFGMDLQACIDLIEKPMGILSILEEECMFPKANDNTFKEKLYANHMGKSPNFGKPGKASKPGLPAPHFELHHYAGSVPYNIGGWLEKNKDPINETVVELLSHSKEHLVQTLFASHDDPADSGGHKKKKKSASFQTISALHRESLNKLMKNLYSTHPHFVRCIIPNEFKQPGVIDAALVLNQLQCNGVLEGIRICRKGFPSRVIYSEFKQRYSILAPNAIPQGFADGKVVTEKILLALQLDPAEYRLGNTKVFFKAGVLGMLEEMRDERLGKIISMFQAHIRGYLVRKQYKKLQDQRVGLSIIQRNIRKWLMLRNWQWWRLYCKVKPLLNIARAEEEMKKKLEEMEKIKEELEKISRIKKELEEQNVTLLEQKNDIYLQLQTEQDSLVDAEDRIEKLINQKADLESQLKEMEERLLDEEDAAADLEGIKKKMESENDELKKDIEDLENSLAKAEQEKATRDNQIKTLQDEMASQDEVIARLNRDKKSMDEGTKQLNEKLQAEEDKVNHLNKLKQKLESTLDELEDNLEREKKVRGDVEKAKRKLEQDLKSTQGAVEDLERIKRDLEEANRKKDAEIANMNARLEDEGGLVASLQRKIKELQPKPFSVGISPSSAFGVGAE</sequence>
<evidence type="ECO:0000256" key="8">
    <source>
        <dbReference type="ARBA" id="ARBA00023175"/>
    </source>
</evidence>
<protein>
    <submittedName>
        <fullName evidence="13">Myosin heavy chain, striated muscle</fullName>
    </submittedName>
</protein>
<keyword evidence="7 12" id="KW-0518">Myosin</keyword>
<dbReference type="InParanoid" id="K1QRU8"/>
<keyword evidence="5" id="KW-0112">Calmodulin-binding</keyword>
<dbReference type="PANTHER" id="PTHR13140:SF857">
    <property type="entry name" value="MYOSIN-11"/>
    <property type="match status" value="1"/>
</dbReference>
<dbReference type="Gene3D" id="1.20.58.530">
    <property type="match status" value="1"/>
</dbReference>
<dbReference type="FunFam" id="1.10.10.820:FF:000001">
    <property type="entry name" value="Myosin heavy chain"/>
    <property type="match status" value="1"/>
</dbReference>
<dbReference type="PROSITE" id="PS51844">
    <property type="entry name" value="SH3_LIKE"/>
    <property type="match status" value="1"/>
</dbReference>
<dbReference type="InterPro" id="IPR004009">
    <property type="entry name" value="SH3_Myosin"/>
</dbReference>
<evidence type="ECO:0000256" key="6">
    <source>
        <dbReference type="ARBA" id="ARBA00023054"/>
    </source>
</evidence>
<dbReference type="InterPro" id="IPR001609">
    <property type="entry name" value="Myosin_head_motor_dom-like"/>
</dbReference>
<comment type="subunit">
    <text evidence="11">Muscle myosin is a hexameric protein that consists of 2 heavy chain subunits (MHC), 2 alkali light chain subunits (MLC) and 2 regulatory light chain subunits (MLC-2).</text>
</comment>
<dbReference type="FunFam" id="1.20.58.530:FF:000001">
    <property type="entry name" value="Myosin heavy chain"/>
    <property type="match status" value="1"/>
</dbReference>
<dbReference type="GO" id="GO:0051015">
    <property type="term" value="F:actin filament binding"/>
    <property type="evidence" value="ECO:0007669"/>
    <property type="project" value="InterPro"/>
</dbReference>
<dbReference type="GO" id="GO:0000146">
    <property type="term" value="F:microfilament motor activity"/>
    <property type="evidence" value="ECO:0007669"/>
    <property type="project" value="TreeGrafter"/>
</dbReference>
<dbReference type="CDD" id="cd01377">
    <property type="entry name" value="MYSc_class_II"/>
    <property type="match status" value="1"/>
</dbReference>
<evidence type="ECO:0000256" key="10">
    <source>
        <dbReference type="ARBA" id="ARBA00023203"/>
    </source>
</evidence>
<dbReference type="SUPFAM" id="SSF90257">
    <property type="entry name" value="Myosin rod fragments"/>
    <property type="match status" value="2"/>
</dbReference>
<dbReference type="PROSITE" id="PS50096">
    <property type="entry name" value="IQ"/>
    <property type="match status" value="1"/>
</dbReference>
<keyword evidence="4 12" id="KW-0067">ATP-binding</keyword>
<evidence type="ECO:0000256" key="11">
    <source>
        <dbReference type="ARBA" id="ARBA00038612"/>
    </source>
</evidence>
<keyword evidence="6" id="KW-0175">Coiled coil</keyword>
<dbReference type="GO" id="GO:0007015">
    <property type="term" value="P:actin filament organization"/>
    <property type="evidence" value="ECO:0007669"/>
    <property type="project" value="TreeGrafter"/>
</dbReference>
<evidence type="ECO:0000256" key="4">
    <source>
        <dbReference type="ARBA" id="ARBA00022840"/>
    </source>
</evidence>
<dbReference type="InterPro" id="IPR000048">
    <property type="entry name" value="IQ_motif_EF-hand-BS"/>
</dbReference>
<dbReference type="Gene3D" id="3.40.850.10">
    <property type="entry name" value="Kinesin motor domain"/>
    <property type="match status" value="4"/>
</dbReference>
<evidence type="ECO:0000256" key="9">
    <source>
        <dbReference type="ARBA" id="ARBA00023179"/>
    </source>
</evidence>
<keyword evidence="9" id="KW-0514">Muscle protein</keyword>
<dbReference type="FunFam" id="3.40.850.10:FF:000101">
    <property type="entry name" value="Slow myosin heavy chain 2"/>
    <property type="match status" value="1"/>
</dbReference>
<evidence type="ECO:0000313" key="13">
    <source>
        <dbReference type="EMBL" id="EKC39652.1"/>
    </source>
</evidence>
<keyword evidence="8 12" id="KW-0505">Motor protein</keyword>
<accession>K1QRU8</accession>
<evidence type="ECO:0000256" key="12">
    <source>
        <dbReference type="PROSITE-ProRule" id="PRU00782"/>
    </source>
</evidence>
<dbReference type="FunFam" id="1.20.5.340:FF:000019">
    <property type="entry name" value="Myosin heavy chain, isoform G"/>
    <property type="match status" value="1"/>
</dbReference>
<dbReference type="AlphaFoldDB" id="K1QRU8"/>